<dbReference type="InterPro" id="IPR016945">
    <property type="entry name" value="UCP030092"/>
</dbReference>
<dbReference type="RefSeq" id="WP_036085919.1">
    <property type="nucleotide sequence ID" value="NZ_CBCSHQ010000004.1"/>
</dbReference>
<evidence type="ECO:0008006" key="4">
    <source>
        <dbReference type="Google" id="ProtNLM"/>
    </source>
</evidence>
<dbReference type="STRING" id="1552123.EP57_09170"/>
<dbReference type="EMBL" id="JNFA01000023">
    <property type="protein sequence ID" value="KGL40715.1"/>
    <property type="molecule type" value="Genomic_DNA"/>
</dbReference>
<comment type="caution">
    <text evidence="2">The sequence shown here is derived from an EMBL/GenBank/DDBJ whole genome shotgun (WGS) entry which is preliminary data.</text>
</comment>
<keyword evidence="1" id="KW-0472">Membrane</keyword>
<feature type="transmembrane region" description="Helical" evidence="1">
    <location>
        <begin position="98"/>
        <end position="120"/>
    </location>
</feature>
<evidence type="ECO:0000313" key="3">
    <source>
        <dbReference type="Proteomes" id="UP000029844"/>
    </source>
</evidence>
<dbReference type="GeneID" id="58717543"/>
<dbReference type="Proteomes" id="UP000029844">
    <property type="component" value="Unassembled WGS sequence"/>
</dbReference>
<feature type="transmembrane region" description="Helical" evidence="1">
    <location>
        <begin position="66"/>
        <end position="86"/>
    </location>
</feature>
<reference evidence="2 3" key="1">
    <citation type="submission" date="2014-05" db="EMBL/GenBank/DDBJ databases">
        <title>Novel Listeriaceae from food processing environments.</title>
        <authorList>
            <person name="den Bakker H.C."/>
        </authorList>
    </citation>
    <scope>NUCLEOTIDE SEQUENCE [LARGE SCALE GENOMIC DNA]</scope>
    <source>
        <strain evidence="2 3">FSL A5-0281</strain>
    </source>
</reference>
<dbReference type="PIRSF" id="PIRSF030092">
    <property type="entry name" value="UCP030092"/>
    <property type="match status" value="1"/>
</dbReference>
<gene>
    <name evidence="2" type="ORF">EP57_09170</name>
</gene>
<evidence type="ECO:0000256" key="1">
    <source>
        <dbReference type="SAM" id="Phobius"/>
    </source>
</evidence>
<feature type="transmembrane region" description="Helical" evidence="1">
    <location>
        <begin position="41"/>
        <end position="60"/>
    </location>
</feature>
<keyword evidence="1" id="KW-0812">Transmembrane</keyword>
<dbReference type="eggNOG" id="ENOG5033HF9">
    <property type="taxonomic scope" value="Bacteria"/>
</dbReference>
<dbReference type="InterPro" id="IPR024515">
    <property type="entry name" value="DUF3397"/>
</dbReference>
<name>A0A099W9A4_9LIST</name>
<protein>
    <recommendedName>
        <fullName evidence="4">DUF3397 domain-containing protein</fullName>
    </recommendedName>
</protein>
<dbReference type="AlphaFoldDB" id="A0A099W9A4"/>
<proteinExistence type="predicted"/>
<dbReference type="Pfam" id="PF11877">
    <property type="entry name" value="DUF3397"/>
    <property type="match status" value="1"/>
</dbReference>
<keyword evidence="3" id="KW-1185">Reference proteome</keyword>
<organism evidence="2 3">
    <name type="scientific">Listeria booriae</name>
    <dbReference type="NCBI Taxonomy" id="1552123"/>
    <lineage>
        <taxon>Bacteria</taxon>
        <taxon>Bacillati</taxon>
        <taxon>Bacillota</taxon>
        <taxon>Bacilli</taxon>
        <taxon>Bacillales</taxon>
        <taxon>Listeriaceae</taxon>
        <taxon>Listeria</taxon>
    </lineage>
</organism>
<feature type="transmembrane region" description="Helical" evidence="1">
    <location>
        <begin position="6"/>
        <end position="29"/>
    </location>
</feature>
<keyword evidence="1" id="KW-1133">Transmembrane helix</keyword>
<evidence type="ECO:0000313" key="2">
    <source>
        <dbReference type="EMBL" id="KGL40715.1"/>
    </source>
</evidence>
<sequence length="127" mass="14810">MNWLTNVTALVIVAPVLIFTITFMVTQYMTKRTPKAVKRSADVTTFFLILAVHFFMIILFDRSFLLYILLLLFLVGIAFVALYAKSQGEINFRKVIRGYWRICFFTFAILYLLLFVYGIIKSVFLVL</sequence>
<accession>A0A099W9A4</accession>